<dbReference type="EMBL" id="BMHQ01000002">
    <property type="protein sequence ID" value="GGE07852.1"/>
    <property type="molecule type" value="Genomic_DNA"/>
</dbReference>
<dbReference type="Proteomes" id="UP000625210">
    <property type="component" value="Unassembled WGS sequence"/>
</dbReference>
<keyword evidence="3" id="KW-1185">Reference proteome</keyword>
<evidence type="ECO:0000313" key="3">
    <source>
        <dbReference type="Proteomes" id="UP000625210"/>
    </source>
</evidence>
<dbReference type="AlphaFoldDB" id="A0A8J2VHH0"/>
<accession>A0A8J2VHH0</accession>
<sequence>MLVNLKGILKVATVSGLVLGGAWGIHSYTSAEHKTAATVTKADGTTSTAKAVKGVSSYDLKQLSSGMDEKMEWKGQARKKWLERIAKYLGEQPEAVEKSIGHHPPREAAMAAVIAKLSGQELDVVLKAKENRTWKEVAAQYKVNRREIRKEIRRILPRDARAFHFLKRHPGFAVQELSDYLGMEPKELVGLARKEKTNLAGLVKASILSKASGKSLEEVFAHKTRDNTWSEVGKSLGVDRSELRKAAKELLTRFRKDWKETTGWLKEIRRQGKEQEKDSSFAPQKAPKEREDSTSRL</sequence>
<proteinExistence type="predicted"/>
<reference evidence="2" key="1">
    <citation type="journal article" date="2014" name="Int. J. Syst. Evol. Microbiol.">
        <title>Complete genome sequence of Corynebacterium casei LMG S-19264T (=DSM 44701T), isolated from a smear-ripened cheese.</title>
        <authorList>
            <consortium name="US DOE Joint Genome Institute (JGI-PGF)"/>
            <person name="Walter F."/>
            <person name="Albersmeier A."/>
            <person name="Kalinowski J."/>
            <person name="Ruckert C."/>
        </authorList>
    </citation>
    <scope>NUCLEOTIDE SEQUENCE</scope>
    <source>
        <strain evidence="2">CGMCC 1.15179</strain>
    </source>
</reference>
<organism evidence="2 3">
    <name type="scientific">Marinithermofilum abyssi</name>
    <dbReference type="NCBI Taxonomy" id="1571185"/>
    <lineage>
        <taxon>Bacteria</taxon>
        <taxon>Bacillati</taxon>
        <taxon>Bacillota</taxon>
        <taxon>Bacilli</taxon>
        <taxon>Bacillales</taxon>
        <taxon>Thermoactinomycetaceae</taxon>
        <taxon>Marinithermofilum</taxon>
    </lineage>
</organism>
<gene>
    <name evidence="2" type="ORF">GCM10011571_06380</name>
</gene>
<evidence type="ECO:0000256" key="1">
    <source>
        <dbReference type="SAM" id="MobiDB-lite"/>
    </source>
</evidence>
<reference evidence="2" key="2">
    <citation type="submission" date="2020-09" db="EMBL/GenBank/DDBJ databases">
        <authorList>
            <person name="Sun Q."/>
            <person name="Zhou Y."/>
        </authorList>
    </citation>
    <scope>NUCLEOTIDE SEQUENCE</scope>
    <source>
        <strain evidence="2">CGMCC 1.15179</strain>
    </source>
</reference>
<dbReference type="RefSeq" id="WP_188646464.1">
    <property type="nucleotide sequence ID" value="NZ_BMHQ01000002.1"/>
</dbReference>
<comment type="caution">
    <text evidence="2">The sequence shown here is derived from an EMBL/GenBank/DDBJ whole genome shotgun (WGS) entry which is preliminary data.</text>
</comment>
<feature type="compositionally biased region" description="Basic and acidic residues" evidence="1">
    <location>
        <begin position="268"/>
        <end position="279"/>
    </location>
</feature>
<feature type="compositionally biased region" description="Basic and acidic residues" evidence="1">
    <location>
        <begin position="286"/>
        <end position="297"/>
    </location>
</feature>
<protein>
    <submittedName>
        <fullName evidence="2">Uncharacterized protein</fullName>
    </submittedName>
</protein>
<evidence type="ECO:0000313" key="2">
    <source>
        <dbReference type="EMBL" id="GGE07852.1"/>
    </source>
</evidence>
<name>A0A8J2VHH0_9BACL</name>
<feature type="region of interest" description="Disordered" evidence="1">
    <location>
        <begin position="268"/>
        <end position="297"/>
    </location>
</feature>